<reference evidence="1" key="2">
    <citation type="submission" date="2020-11" db="EMBL/GenBank/DDBJ databases">
        <title>Whole genome sequencing of Colletotrichum sp.</title>
        <authorList>
            <person name="Li H."/>
        </authorList>
    </citation>
    <scope>NUCLEOTIDE SEQUENCE</scope>
    <source>
        <strain evidence="1">CkLH20</strain>
    </source>
</reference>
<evidence type="ECO:0000313" key="1">
    <source>
        <dbReference type="EMBL" id="KAF9876158.1"/>
    </source>
</evidence>
<sequence length="154" mass="16552">MFSESSELSVCDLTPNVLGPLEGFTEMGFKVLAGAGFDESRHMTWRIQNPQCAVFDGSLKTVIDDFNLGRLVAPSWPPEGSALVALVAGENSTFRLSAENTKMPSKESFFAPLDIVESVAASEINPDFTVLQMSPAVLHPSALGRFSATISQLL</sequence>
<dbReference type="GeneID" id="62161892"/>
<keyword evidence="2" id="KW-1185">Reference proteome</keyword>
<name>A0A9P6I2L3_9PEZI</name>
<evidence type="ECO:0000313" key="2">
    <source>
        <dbReference type="Proteomes" id="UP000781932"/>
    </source>
</evidence>
<comment type="caution">
    <text evidence="1">The sequence shown here is derived from an EMBL/GenBank/DDBJ whole genome shotgun (WGS) entry which is preliminary data.</text>
</comment>
<gene>
    <name evidence="1" type="ORF">CkaCkLH20_06101</name>
</gene>
<organism evidence="1 2">
    <name type="scientific">Colletotrichum karsti</name>
    <dbReference type="NCBI Taxonomy" id="1095194"/>
    <lineage>
        <taxon>Eukaryota</taxon>
        <taxon>Fungi</taxon>
        <taxon>Dikarya</taxon>
        <taxon>Ascomycota</taxon>
        <taxon>Pezizomycotina</taxon>
        <taxon>Sordariomycetes</taxon>
        <taxon>Hypocreomycetidae</taxon>
        <taxon>Glomerellales</taxon>
        <taxon>Glomerellaceae</taxon>
        <taxon>Colletotrichum</taxon>
        <taxon>Colletotrichum boninense species complex</taxon>
    </lineage>
</organism>
<dbReference type="EMBL" id="JAATWM020000018">
    <property type="protein sequence ID" value="KAF9876158.1"/>
    <property type="molecule type" value="Genomic_DNA"/>
</dbReference>
<dbReference type="RefSeq" id="XP_038745619.1">
    <property type="nucleotide sequence ID" value="XM_038888818.1"/>
</dbReference>
<proteinExistence type="predicted"/>
<reference evidence="1" key="1">
    <citation type="submission" date="2020-03" db="EMBL/GenBank/DDBJ databases">
        <authorList>
            <person name="He L."/>
        </authorList>
    </citation>
    <scope>NUCLEOTIDE SEQUENCE</scope>
    <source>
        <strain evidence="1">CkLH20</strain>
    </source>
</reference>
<protein>
    <submittedName>
        <fullName evidence="1">Uncharacterized protein</fullName>
    </submittedName>
</protein>
<dbReference type="OrthoDB" id="5376140at2759"/>
<dbReference type="Proteomes" id="UP000781932">
    <property type="component" value="Unassembled WGS sequence"/>
</dbReference>
<accession>A0A9P6I2L3</accession>
<dbReference type="AlphaFoldDB" id="A0A9P6I2L3"/>